<reference evidence="1 2" key="1">
    <citation type="submission" date="2018-09" db="EMBL/GenBank/DDBJ databases">
        <authorList>
            <person name="Zhu H."/>
        </authorList>
    </citation>
    <scope>NUCLEOTIDE SEQUENCE [LARGE SCALE GENOMIC DNA]</scope>
    <source>
        <strain evidence="1 2">K2W22B-5</strain>
    </source>
</reference>
<dbReference type="AlphaFoldDB" id="A0A418VPS4"/>
<gene>
    <name evidence="1" type="ORF">D3877_24080</name>
</gene>
<organism evidence="1 2">
    <name type="scientific">Azospirillum cavernae</name>
    <dbReference type="NCBI Taxonomy" id="2320860"/>
    <lineage>
        <taxon>Bacteria</taxon>
        <taxon>Pseudomonadati</taxon>
        <taxon>Pseudomonadota</taxon>
        <taxon>Alphaproteobacteria</taxon>
        <taxon>Rhodospirillales</taxon>
        <taxon>Azospirillaceae</taxon>
        <taxon>Azospirillum</taxon>
    </lineage>
</organism>
<keyword evidence="2" id="KW-1185">Reference proteome</keyword>
<proteinExistence type="predicted"/>
<dbReference type="RefSeq" id="WP_119833342.1">
    <property type="nucleotide sequence ID" value="NZ_QYUL01000004.1"/>
</dbReference>
<dbReference type="Proteomes" id="UP000283458">
    <property type="component" value="Unassembled WGS sequence"/>
</dbReference>
<evidence type="ECO:0000313" key="1">
    <source>
        <dbReference type="EMBL" id="RJF78199.1"/>
    </source>
</evidence>
<protein>
    <submittedName>
        <fullName evidence="1">Uncharacterized protein</fullName>
    </submittedName>
</protein>
<evidence type="ECO:0000313" key="2">
    <source>
        <dbReference type="Proteomes" id="UP000283458"/>
    </source>
</evidence>
<comment type="caution">
    <text evidence="1">The sequence shown here is derived from an EMBL/GenBank/DDBJ whole genome shotgun (WGS) entry which is preliminary data.</text>
</comment>
<accession>A0A418VPS4</accession>
<sequence>MIQAAAARGGSVVIPGGVSRAVVKGIGANVFHTSEWGWIMSEVEALNETGGPEVRTGAGRRSVQVEVYNNVNATLTIGSVAKPNDADWIDGEKPKVDASLEPQRSQTWGVYNADSPNIDVEATVQLIGYGNSPLPVRFFNLKNGLSGVDPAVNDVLKITSRTLSGGDKTHTRYRVDIELKLLQPIISG</sequence>
<name>A0A418VPS4_9PROT</name>
<dbReference type="EMBL" id="QYUL01000004">
    <property type="protein sequence ID" value="RJF78199.1"/>
    <property type="molecule type" value="Genomic_DNA"/>
</dbReference>